<dbReference type="SMART" id="SM00248">
    <property type="entry name" value="ANK"/>
    <property type="match status" value="2"/>
</dbReference>
<dbReference type="OrthoDB" id="20872at2759"/>
<protein>
    <submittedName>
        <fullName evidence="5">Ankyrin repeat domain-containing protein 1</fullName>
    </submittedName>
</protein>
<evidence type="ECO:0000256" key="4">
    <source>
        <dbReference type="SAM" id="MobiDB-lite"/>
    </source>
</evidence>
<evidence type="ECO:0000313" key="5">
    <source>
        <dbReference type="EMBL" id="GBG26832.1"/>
    </source>
</evidence>
<gene>
    <name evidence="5" type="ORF">FCC1311_030542</name>
</gene>
<dbReference type="Pfam" id="PF12796">
    <property type="entry name" value="Ank_2"/>
    <property type="match status" value="1"/>
</dbReference>
<accession>A0A2R5G6Z9</accession>
<dbReference type="PROSITE" id="PS50297">
    <property type="entry name" value="ANK_REP_REGION"/>
    <property type="match status" value="2"/>
</dbReference>
<feature type="repeat" description="ANK" evidence="3">
    <location>
        <begin position="171"/>
        <end position="203"/>
    </location>
</feature>
<dbReference type="InterPro" id="IPR002110">
    <property type="entry name" value="Ankyrin_rpt"/>
</dbReference>
<evidence type="ECO:0000256" key="1">
    <source>
        <dbReference type="ARBA" id="ARBA00022737"/>
    </source>
</evidence>
<keyword evidence="6" id="KW-1185">Reference proteome</keyword>
<feature type="compositionally biased region" description="Basic and acidic residues" evidence="4">
    <location>
        <begin position="61"/>
        <end position="70"/>
    </location>
</feature>
<keyword evidence="2 3" id="KW-0040">ANK repeat</keyword>
<comment type="caution">
    <text evidence="5">The sequence shown here is derived from an EMBL/GenBank/DDBJ whole genome shotgun (WGS) entry which is preliminary data.</text>
</comment>
<dbReference type="PROSITE" id="PS50088">
    <property type="entry name" value="ANK_REPEAT"/>
    <property type="match status" value="2"/>
</dbReference>
<dbReference type="AlphaFoldDB" id="A0A2R5G6Z9"/>
<evidence type="ECO:0000256" key="2">
    <source>
        <dbReference type="ARBA" id="ARBA00023043"/>
    </source>
</evidence>
<dbReference type="Gene3D" id="1.25.40.20">
    <property type="entry name" value="Ankyrin repeat-containing domain"/>
    <property type="match status" value="1"/>
</dbReference>
<evidence type="ECO:0000256" key="3">
    <source>
        <dbReference type="PROSITE-ProRule" id="PRU00023"/>
    </source>
</evidence>
<organism evidence="5 6">
    <name type="scientific">Hondaea fermentalgiana</name>
    <dbReference type="NCBI Taxonomy" id="2315210"/>
    <lineage>
        <taxon>Eukaryota</taxon>
        <taxon>Sar</taxon>
        <taxon>Stramenopiles</taxon>
        <taxon>Bigyra</taxon>
        <taxon>Labyrinthulomycetes</taxon>
        <taxon>Thraustochytrida</taxon>
        <taxon>Thraustochytriidae</taxon>
        <taxon>Hondaea</taxon>
    </lineage>
</organism>
<evidence type="ECO:0000313" key="6">
    <source>
        <dbReference type="Proteomes" id="UP000241890"/>
    </source>
</evidence>
<sequence>MGSSSSSVASSASPSPSRFVKDMTNVGSSSPRTPHRESLKRRPSSGSYSSSGQRRSRAARKPLDEKRVSLRGLTKADGHITRDEARRLCEEELDADLEAAFSRASNSRTSTRSAPLATLSEVRDDEADDYESGNASVRGLIRLARHGDTKSLVAMVDKADGSIDIDGKSSSGKTALISAAEHGHVGTVIALFGRGANLEETDLHGNTALLRAASKGHLEVLVMLLSAGASDVARNDKGESAVVLAAAKLADAKRQTFDQRMQILLTLFERAKPDLETGRIPQYVASDSGVIEHRRTRELLEEWSAARALEKDLHLPSQSEFHKCNLGEFFKTRHASYDMHIWFKVLLLLCFVVYDTYLKHFESSYKTYIVYAVLYFGAYSI</sequence>
<dbReference type="InterPro" id="IPR036770">
    <property type="entry name" value="Ankyrin_rpt-contain_sf"/>
</dbReference>
<dbReference type="Proteomes" id="UP000241890">
    <property type="component" value="Unassembled WGS sequence"/>
</dbReference>
<dbReference type="PANTHER" id="PTHR24171">
    <property type="entry name" value="ANKYRIN REPEAT DOMAIN-CONTAINING PROTEIN 39-RELATED"/>
    <property type="match status" value="1"/>
</dbReference>
<dbReference type="SUPFAM" id="SSF48403">
    <property type="entry name" value="Ankyrin repeat"/>
    <property type="match status" value="1"/>
</dbReference>
<dbReference type="InParanoid" id="A0A2R5G6Z9"/>
<feature type="compositionally biased region" description="Low complexity" evidence="4">
    <location>
        <begin position="44"/>
        <end position="53"/>
    </location>
</feature>
<proteinExistence type="predicted"/>
<feature type="region of interest" description="Disordered" evidence="4">
    <location>
        <begin position="1"/>
        <end position="70"/>
    </location>
</feature>
<name>A0A2R5G6Z9_9STRA</name>
<reference evidence="5 6" key="1">
    <citation type="submission" date="2017-12" db="EMBL/GenBank/DDBJ databases">
        <title>Sequencing, de novo assembly and annotation of complete genome of a new Thraustochytrid species, strain FCC1311.</title>
        <authorList>
            <person name="Sedici K."/>
            <person name="Godart F."/>
            <person name="Aiese Cigliano R."/>
            <person name="Sanseverino W."/>
            <person name="Barakat M."/>
            <person name="Ortet P."/>
            <person name="Marechal E."/>
            <person name="Cagnac O."/>
            <person name="Amato A."/>
        </authorList>
    </citation>
    <scope>NUCLEOTIDE SEQUENCE [LARGE SCALE GENOMIC DNA]</scope>
</reference>
<dbReference type="EMBL" id="BEYU01000025">
    <property type="protein sequence ID" value="GBG26832.1"/>
    <property type="molecule type" value="Genomic_DNA"/>
</dbReference>
<feature type="compositionally biased region" description="Low complexity" evidence="4">
    <location>
        <begin position="1"/>
        <end position="17"/>
    </location>
</feature>
<feature type="repeat" description="ANK" evidence="3">
    <location>
        <begin position="204"/>
        <end position="236"/>
    </location>
</feature>
<keyword evidence="1" id="KW-0677">Repeat</keyword>